<evidence type="ECO:0000313" key="3">
    <source>
        <dbReference type="EMBL" id="SPQ97206.1"/>
    </source>
</evidence>
<dbReference type="AlphaFoldDB" id="A0A3P3YAK7"/>
<accession>A0A3P3YAK7</accession>
<organism evidence="3 4">
    <name type="scientific">Plasmodiophora brassicae</name>
    <name type="common">Clubroot disease agent</name>
    <dbReference type="NCBI Taxonomy" id="37360"/>
    <lineage>
        <taxon>Eukaryota</taxon>
        <taxon>Sar</taxon>
        <taxon>Rhizaria</taxon>
        <taxon>Endomyxa</taxon>
        <taxon>Phytomyxea</taxon>
        <taxon>Plasmodiophorida</taxon>
        <taxon>Plasmodiophoridae</taxon>
        <taxon>Plasmodiophora</taxon>
    </lineage>
</organism>
<name>A0A3P3YAK7_PLABS</name>
<sequence length="136" mass="14976">MGPMPPGTRLRRWVVWLNAKRKERGYLTAIGTAVVLVWGVIAAAILSCFLPLLMAIVWIAPTTPVIDLSASATAPDLDPFLSPIKSTRRVRFDLVQNQVWEFVQRSPSVSSAGSDISYDSDEDWALNPDDPAPVEQ</sequence>
<feature type="transmembrane region" description="Helical" evidence="2">
    <location>
        <begin position="26"/>
        <end position="59"/>
    </location>
</feature>
<dbReference type="Proteomes" id="UP000290189">
    <property type="component" value="Unassembled WGS sequence"/>
</dbReference>
<evidence type="ECO:0000313" key="4">
    <source>
        <dbReference type="Proteomes" id="UP000290189"/>
    </source>
</evidence>
<keyword evidence="2" id="KW-0812">Transmembrane</keyword>
<keyword evidence="3" id="KW-0496">Mitochondrion</keyword>
<geneLocation type="mitochondrion" evidence="3"/>
<proteinExistence type="predicted"/>
<gene>
    <name evidence="3" type="ORF">PLBR_LOCUS4421</name>
</gene>
<evidence type="ECO:0000256" key="1">
    <source>
        <dbReference type="SAM" id="MobiDB-lite"/>
    </source>
</evidence>
<feature type="region of interest" description="Disordered" evidence="1">
    <location>
        <begin position="106"/>
        <end position="136"/>
    </location>
</feature>
<reference evidence="3 4" key="1">
    <citation type="submission" date="2018-03" db="EMBL/GenBank/DDBJ databases">
        <authorList>
            <person name="Fogelqvist J."/>
        </authorList>
    </citation>
    <scope>NUCLEOTIDE SEQUENCE [LARGE SCALE GENOMIC DNA]</scope>
</reference>
<keyword evidence="2" id="KW-1133">Transmembrane helix</keyword>
<protein>
    <submittedName>
        <fullName evidence="3">Uncharacterized protein</fullName>
    </submittedName>
</protein>
<keyword evidence="2" id="KW-0472">Membrane</keyword>
<dbReference type="EMBL" id="OVEO01000007">
    <property type="protein sequence ID" value="SPQ97206.1"/>
    <property type="molecule type" value="Genomic_DNA"/>
</dbReference>
<evidence type="ECO:0000256" key="2">
    <source>
        <dbReference type="SAM" id="Phobius"/>
    </source>
</evidence>